<dbReference type="EMBL" id="CTEC01000002">
    <property type="protein sequence ID" value="CQD15431.1"/>
    <property type="molecule type" value="Genomic_DNA"/>
</dbReference>
<comment type="similarity">
    <text evidence="2">Belongs to the UPF0014 family.</text>
</comment>
<feature type="transmembrane region" description="Helical" evidence="6">
    <location>
        <begin position="391"/>
        <end position="409"/>
    </location>
</feature>
<evidence type="ECO:0000256" key="5">
    <source>
        <dbReference type="ARBA" id="ARBA00023136"/>
    </source>
</evidence>
<keyword evidence="3 6" id="KW-0812">Transmembrane</keyword>
<evidence type="ECO:0000256" key="4">
    <source>
        <dbReference type="ARBA" id="ARBA00022989"/>
    </source>
</evidence>
<feature type="domain" description="HMA" evidence="7">
    <location>
        <begin position="1"/>
        <end position="66"/>
    </location>
</feature>
<accession>A0A0U1DFK2</accession>
<evidence type="ECO:0000256" key="2">
    <source>
        <dbReference type="ARBA" id="ARBA00005268"/>
    </source>
</evidence>
<name>A0A0U1DFK2_9MYCO</name>
<feature type="transmembrane region" description="Helical" evidence="6">
    <location>
        <begin position="203"/>
        <end position="224"/>
    </location>
</feature>
<dbReference type="AlphaFoldDB" id="A0A0U1DFK2"/>
<protein>
    <submittedName>
        <fullName evidence="8">Metal cation transporter P-type ATPase, CtpV</fullName>
    </submittedName>
</protein>
<evidence type="ECO:0000256" key="1">
    <source>
        <dbReference type="ARBA" id="ARBA00004141"/>
    </source>
</evidence>
<sequence length="461" mass="47968">MRVQANGFRFDAGQAVAIEETVANVTGVRAVRAYPRTGSVVIWYSPEHCDTAAVLTAIAEGEHVPAASVPARVRHSTAVGNGGVVEKVIGGMARSLLRSRGDGPDVAPEIERLRKALDRFGYHLEPPVATHPTQDGLRSSWPWARLAWPLGLVVVGGTTVLVFRANPWMRRLIGFGPRAGPSGRGLASGRFRRPVGAMATSALLVPGWGGVVTSLALVAVAAAVAYRQRLGLTRELVVAAARAGLQLVGVGAILLLLFQRAGLPGGAGWVIAMMLIAGQVAGRRGAGLPGAKVAATGGVVTGTVVTLGALLAGRVIAPEARVIVPVGGQIVSSAMLAAGVALRRLREEAQQARPEIEARLSLGQSGRQAFLPHQQSALRTALIPTIDSTKVVGLISLPGAMTGLILAGVNPVTAIRYQIVVMYMLLAATALSALTAARLAERELFDEAQRLVQVDQASEPS</sequence>
<evidence type="ECO:0000256" key="3">
    <source>
        <dbReference type="ARBA" id="ARBA00022692"/>
    </source>
</evidence>
<dbReference type="InterPro" id="IPR006121">
    <property type="entry name" value="HMA_dom"/>
</dbReference>
<reference evidence="9" key="1">
    <citation type="submission" date="2015-03" db="EMBL/GenBank/DDBJ databases">
        <authorList>
            <person name="Urmite Genomes"/>
        </authorList>
    </citation>
    <scope>NUCLEOTIDE SEQUENCE [LARGE SCALE GENOMIC DNA]</scope>
    <source>
        <strain evidence="9">CSUR P1344</strain>
    </source>
</reference>
<keyword evidence="5 6" id="KW-0472">Membrane</keyword>
<dbReference type="PROSITE" id="PS50846">
    <property type="entry name" value="HMA_2"/>
    <property type="match status" value="1"/>
</dbReference>
<organism evidence="8 9">
    <name type="scientific">Mycobacterium europaeum</name>
    <dbReference type="NCBI Taxonomy" id="761804"/>
    <lineage>
        <taxon>Bacteria</taxon>
        <taxon>Bacillati</taxon>
        <taxon>Actinomycetota</taxon>
        <taxon>Actinomycetes</taxon>
        <taxon>Mycobacteriales</taxon>
        <taxon>Mycobacteriaceae</taxon>
        <taxon>Mycobacterium</taxon>
        <taxon>Mycobacterium simiae complex</taxon>
    </lineage>
</organism>
<proteinExistence type="inferred from homology"/>
<feature type="transmembrane region" description="Helical" evidence="6">
    <location>
        <begin position="322"/>
        <end position="342"/>
    </location>
</feature>
<feature type="transmembrane region" description="Helical" evidence="6">
    <location>
        <begin position="146"/>
        <end position="165"/>
    </location>
</feature>
<keyword evidence="4 6" id="KW-1133">Transmembrane helix</keyword>
<dbReference type="InterPro" id="IPR005226">
    <property type="entry name" value="UPF0014_fam"/>
</dbReference>
<dbReference type="GO" id="GO:0046872">
    <property type="term" value="F:metal ion binding"/>
    <property type="evidence" value="ECO:0007669"/>
    <property type="project" value="InterPro"/>
</dbReference>
<feature type="transmembrane region" description="Helical" evidence="6">
    <location>
        <begin position="236"/>
        <end position="257"/>
    </location>
</feature>
<keyword evidence="9" id="KW-1185">Reference proteome</keyword>
<evidence type="ECO:0000259" key="7">
    <source>
        <dbReference type="PROSITE" id="PS50846"/>
    </source>
</evidence>
<evidence type="ECO:0000256" key="6">
    <source>
        <dbReference type="SAM" id="Phobius"/>
    </source>
</evidence>
<comment type="subcellular location">
    <subcellularLocation>
        <location evidence="1">Membrane</location>
        <topology evidence="1">Multi-pass membrane protein</topology>
    </subcellularLocation>
</comment>
<feature type="transmembrane region" description="Helical" evidence="6">
    <location>
        <begin position="415"/>
        <end position="440"/>
    </location>
</feature>
<dbReference type="PANTHER" id="PTHR30028">
    <property type="entry name" value="UPF0014 INNER MEMBRANE PROTEIN YBBM-RELATED"/>
    <property type="match status" value="1"/>
</dbReference>
<evidence type="ECO:0000313" key="9">
    <source>
        <dbReference type="Proteomes" id="UP000199601"/>
    </source>
</evidence>
<dbReference type="PANTHER" id="PTHR30028:SF0">
    <property type="entry name" value="PROTEIN ALUMINUM SENSITIVE 3"/>
    <property type="match status" value="1"/>
</dbReference>
<evidence type="ECO:0000313" key="8">
    <source>
        <dbReference type="EMBL" id="CQD15431.1"/>
    </source>
</evidence>
<feature type="transmembrane region" description="Helical" evidence="6">
    <location>
        <begin position="293"/>
        <end position="316"/>
    </location>
</feature>
<feature type="transmembrane region" description="Helical" evidence="6">
    <location>
        <begin position="263"/>
        <end position="281"/>
    </location>
</feature>
<dbReference type="GO" id="GO:0005886">
    <property type="term" value="C:plasma membrane"/>
    <property type="evidence" value="ECO:0007669"/>
    <property type="project" value="TreeGrafter"/>
</dbReference>
<gene>
    <name evidence="8" type="primary">ctpV</name>
    <name evidence="8" type="ORF">BN000_03207</name>
</gene>
<dbReference type="Proteomes" id="UP000199601">
    <property type="component" value="Unassembled WGS sequence"/>
</dbReference>
<dbReference type="Pfam" id="PF03649">
    <property type="entry name" value="UPF0014"/>
    <property type="match status" value="1"/>
</dbReference>